<gene>
    <name evidence="5" type="ORF">IX83_07605</name>
</gene>
<feature type="domain" description="MCM C-terminal AAA(+) ATPase" evidence="4">
    <location>
        <begin position="292"/>
        <end position="411"/>
    </location>
</feature>
<dbReference type="PANTHER" id="PTHR32039">
    <property type="entry name" value="MAGNESIUM-CHELATASE SUBUNIT CHLI"/>
    <property type="match status" value="1"/>
</dbReference>
<dbReference type="PROSITE" id="PS50051">
    <property type="entry name" value="MCM_2"/>
    <property type="match status" value="1"/>
</dbReference>
<protein>
    <recommendedName>
        <fullName evidence="4">MCM C-terminal AAA(+) ATPase domain-containing protein</fullName>
    </recommendedName>
</protein>
<dbReference type="SMART" id="SM00382">
    <property type="entry name" value="AAA"/>
    <property type="match status" value="1"/>
</dbReference>
<sequence length="501" mass="55808">MSVIKLSSCTIQGMYAPEVHVEVDISSGLPSFTIVGMPDTSIRESRTRVRSAIINSGFEFPSGCITVNLSPADIPKQSSRFDLAIALGILIASEQITPSESFMKQQFTKLLFIGELSLTGVIQPVQSSLIMAFSHRRRQKDAILVLPKENIPQASLVDNLNLVGVSHLNDIAQQLHHNTLELSDHCFQHQSERPTSLCYSDIRGQNIAVKAMEICASGGHSILLSGTPGVGKSMLAQRLPTILPNLSNEDFLEVQAIHSLSLQTKPLDYLRPPFRSPHHSTSAVALIGGGVTIRPGEISLAHHGTLFLDELPEFPRNALEALREPLETGEIHISRSKMQLSFPARFQLVATMNPCPCGYFGSKTKTCRCRPEQVQKYKQKISGPFLDRIDLLLNLHTPKDTWHDLPRAETSDAIRERVLACRTKQIHRQSCLNAQLPNQHPALELDTPTKNHFSQLCRHFNWSMRTAERLLRIARTISDIHNHAFIQTDDLNEALSFRGDI</sequence>
<dbReference type="PANTHER" id="PTHR32039:SF7">
    <property type="entry name" value="COMPETENCE PROTEIN COMM"/>
    <property type="match status" value="1"/>
</dbReference>
<evidence type="ECO:0000259" key="4">
    <source>
        <dbReference type="PROSITE" id="PS50051"/>
    </source>
</evidence>
<dbReference type="OrthoDB" id="9813147at2"/>
<dbReference type="AlphaFoldDB" id="A0A077DG75"/>
<evidence type="ECO:0000313" key="5">
    <source>
        <dbReference type="EMBL" id="AIL33176.1"/>
    </source>
</evidence>
<dbReference type="GO" id="GO:0003677">
    <property type="term" value="F:DNA binding"/>
    <property type="evidence" value="ECO:0007669"/>
    <property type="project" value="InterPro"/>
</dbReference>
<evidence type="ECO:0000256" key="2">
    <source>
        <dbReference type="ARBA" id="ARBA00022741"/>
    </source>
</evidence>
<dbReference type="EMBL" id="CP009238">
    <property type="protein sequence ID" value="AIL33176.1"/>
    <property type="molecule type" value="Genomic_DNA"/>
</dbReference>
<organism evidence="5 6">
    <name type="scientific">Basilea psittacipulmonis DSM 24701</name>
    <dbReference type="NCBI Taxonomy" id="1072685"/>
    <lineage>
        <taxon>Bacteria</taxon>
        <taxon>Pseudomonadati</taxon>
        <taxon>Pseudomonadota</taxon>
        <taxon>Betaproteobacteria</taxon>
        <taxon>Burkholderiales</taxon>
        <taxon>Alcaligenaceae</taxon>
        <taxon>Basilea</taxon>
    </lineage>
</organism>
<keyword evidence="6" id="KW-1185">Reference proteome</keyword>
<dbReference type="Pfam" id="PF13541">
    <property type="entry name" value="ChlI"/>
    <property type="match status" value="1"/>
</dbReference>
<dbReference type="Pfam" id="PF13335">
    <property type="entry name" value="Mg_chelatase_C"/>
    <property type="match status" value="1"/>
</dbReference>
<dbReference type="RefSeq" id="WP_038500861.1">
    <property type="nucleotide sequence ID" value="NZ_AFWK01000031.1"/>
</dbReference>
<dbReference type="Gene3D" id="3.30.230.10">
    <property type="match status" value="1"/>
</dbReference>
<dbReference type="InterPro" id="IPR020568">
    <property type="entry name" value="Ribosomal_Su5_D2-typ_SF"/>
</dbReference>
<evidence type="ECO:0000256" key="1">
    <source>
        <dbReference type="ARBA" id="ARBA00006354"/>
    </source>
</evidence>
<dbReference type="Gene3D" id="3.40.50.300">
    <property type="entry name" value="P-loop containing nucleotide triphosphate hydrolases"/>
    <property type="match status" value="1"/>
</dbReference>
<name>A0A077DG75_9BURK</name>
<dbReference type="InterPro" id="IPR001208">
    <property type="entry name" value="MCM_dom"/>
</dbReference>
<dbReference type="InterPro" id="IPR027417">
    <property type="entry name" value="P-loop_NTPase"/>
</dbReference>
<dbReference type="Pfam" id="PF01078">
    <property type="entry name" value="Mg_chelatase"/>
    <property type="match status" value="1"/>
</dbReference>
<proteinExistence type="inferred from homology"/>
<dbReference type="InterPro" id="IPR000523">
    <property type="entry name" value="Mg_chelatse_chII-like_cat_dom"/>
</dbReference>
<dbReference type="HOGENOM" id="CLU_026145_1_1_4"/>
<dbReference type="STRING" id="1072685.IX83_07605"/>
<dbReference type="SUPFAM" id="SSF52540">
    <property type="entry name" value="P-loop containing nucleoside triphosphate hydrolases"/>
    <property type="match status" value="1"/>
</dbReference>
<accession>A0A077DG75</accession>
<dbReference type="InterPro" id="IPR004482">
    <property type="entry name" value="Mg_chelat-rel"/>
</dbReference>
<dbReference type="InterPro" id="IPR045006">
    <property type="entry name" value="CHLI-like"/>
</dbReference>
<evidence type="ECO:0000256" key="3">
    <source>
        <dbReference type="ARBA" id="ARBA00022840"/>
    </source>
</evidence>
<dbReference type="GO" id="GO:0005524">
    <property type="term" value="F:ATP binding"/>
    <property type="evidence" value="ECO:0007669"/>
    <property type="project" value="UniProtKB-KW"/>
</dbReference>
<dbReference type="Proteomes" id="UP000028945">
    <property type="component" value="Chromosome"/>
</dbReference>
<comment type="similarity">
    <text evidence="1">Belongs to the Mg-chelatase subunits D/I family. ComM subfamily.</text>
</comment>
<keyword evidence="2" id="KW-0547">Nucleotide-binding</keyword>
<keyword evidence="3" id="KW-0067">ATP-binding</keyword>
<dbReference type="InterPro" id="IPR003593">
    <property type="entry name" value="AAA+_ATPase"/>
</dbReference>
<evidence type="ECO:0000313" key="6">
    <source>
        <dbReference type="Proteomes" id="UP000028945"/>
    </source>
</evidence>
<reference evidence="5 6" key="1">
    <citation type="journal article" date="2014" name="BMC Genomics">
        <title>A genomic perspective on a new bacterial genus and species from the Alcaligenaceae family, Basilea psittacipulmonis.</title>
        <authorList>
            <person name="Whiteson K.L."/>
            <person name="Hernandez D."/>
            <person name="Lazarevic V."/>
            <person name="Gaia N."/>
            <person name="Farinelli L."/>
            <person name="Francois P."/>
            <person name="Pilo P."/>
            <person name="Frey J."/>
            <person name="Schrenzel J."/>
        </authorList>
    </citation>
    <scope>NUCLEOTIDE SEQUENCE [LARGE SCALE GENOMIC DNA]</scope>
    <source>
        <strain evidence="5 6">DSM 24701</strain>
    </source>
</reference>
<dbReference type="InterPro" id="IPR014721">
    <property type="entry name" value="Ribsml_uS5_D2-typ_fold_subgr"/>
</dbReference>
<dbReference type="SUPFAM" id="SSF54211">
    <property type="entry name" value="Ribosomal protein S5 domain 2-like"/>
    <property type="match status" value="1"/>
</dbReference>
<dbReference type="eggNOG" id="COG0606">
    <property type="taxonomic scope" value="Bacteria"/>
</dbReference>
<dbReference type="KEGG" id="bpsi:IX83_07605"/>
<dbReference type="InterPro" id="IPR025158">
    <property type="entry name" value="Mg_chelat-rel_C"/>
</dbReference>
<dbReference type="NCBIfam" id="TIGR00368">
    <property type="entry name" value="YifB family Mg chelatase-like AAA ATPase"/>
    <property type="match status" value="1"/>
</dbReference>